<name>A0A3L8P418_9ACTN</name>
<dbReference type="EMBL" id="RDBE01000007">
    <property type="protein sequence ID" value="RLV49289.1"/>
    <property type="molecule type" value="Genomic_DNA"/>
</dbReference>
<proteinExistence type="predicted"/>
<protein>
    <submittedName>
        <fullName evidence="1">DUF4124 domain-containing protein</fullName>
    </submittedName>
</protein>
<evidence type="ECO:0000313" key="1">
    <source>
        <dbReference type="EMBL" id="RLV49289.1"/>
    </source>
</evidence>
<keyword evidence="2" id="KW-1185">Reference proteome</keyword>
<accession>A0A3L8P418</accession>
<dbReference type="AlphaFoldDB" id="A0A3L8P418"/>
<evidence type="ECO:0000313" key="2">
    <source>
        <dbReference type="Proteomes" id="UP000281708"/>
    </source>
</evidence>
<organism evidence="1 2">
    <name type="scientific">Nocardioides mangrovicus</name>
    <dbReference type="NCBI Taxonomy" id="2478913"/>
    <lineage>
        <taxon>Bacteria</taxon>
        <taxon>Bacillati</taxon>
        <taxon>Actinomycetota</taxon>
        <taxon>Actinomycetes</taxon>
        <taxon>Propionibacteriales</taxon>
        <taxon>Nocardioidaceae</taxon>
        <taxon>Nocardioides</taxon>
    </lineage>
</organism>
<sequence length="297" mass="32482">MWRLNVRHAPLNSRSAAMVRNLAAQVSSRYNGVAAFNYSQYNTSVYTVPATTPRADVVWDNCQNKSYTPSQLYSGRAHFKSVPIPANAVPATGADGELSIWSPSTDQFWEFWKAKRVNGQWHACWGGRIDHASTSAGYFADGMGASATGLAVAAGSIGIRELQKGRITHAMNLLVVNAAAYYHYSYPAQRSDGWDPSNNPDAVPEGIRFRLDPRVNISQLHLTRIGRIVARAAKTYGFIVTDKGGAVAVQAESGTSLAHARGRNPWGRLLGGTPGYDVLRNFPWKRLQALPMDYGKP</sequence>
<gene>
    <name evidence="1" type="ORF">D9V37_12145</name>
</gene>
<comment type="caution">
    <text evidence="1">The sequence shown here is derived from an EMBL/GenBank/DDBJ whole genome shotgun (WGS) entry which is preliminary data.</text>
</comment>
<dbReference type="Proteomes" id="UP000281708">
    <property type="component" value="Unassembled WGS sequence"/>
</dbReference>
<reference evidence="1 2" key="1">
    <citation type="submission" date="2018-10" db="EMBL/GenBank/DDBJ databases">
        <title>Marmoricola sp. 4Q3S-7 whole genome shotgun sequence.</title>
        <authorList>
            <person name="Li F."/>
        </authorList>
    </citation>
    <scope>NUCLEOTIDE SEQUENCE [LARGE SCALE GENOMIC DNA]</scope>
    <source>
        <strain evidence="1 2">4Q3S-7</strain>
    </source>
</reference>